<dbReference type="AlphaFoldDB" id="A0A8C6G1S7"/>
<evidence type="ECO:0000313" key="3">
    <source>
        <dbReference type="Proteomes" id="UP000694544"/>
    </source>
</evidence>
<sequence length="245" mass="28363">MLLPLLGACAIVGPFRGPEWEPVRGLLSEDRSCRDLRCCGNLLVLCLLLIWQVRHYWHKVTRTHRSMRKFVKVPPQKWAVPSMRHDTCFRLTPEFFLSPRKFRGLDAHAQQWAQRKSREYWRSLEESWTKYLLSCQHPCRGLLWDAYTSSDHIFCTTSFPSTSMLPRDSSREAWQVPWCCSDDQTHLICKPDRCQRVEQLSVHPQGELAPLEHVVSMRCHPTSAAPLPNLPSAQSLPFGSRLPTS</sequence>
<reference evidence="2" key="2">
    <citation type="submission" date="2025-09" db="UniProtKB">
        <authorList>
            <consortium name="Ensembl"/>
        </authorList>
    </citation>
    <scope>IDENTIFICATION</scope>
</reference>
<dbReference type="Pfam" id="PF15856">
    <property type="entry name" value="DUF4727"/>
    <property type="match status" value="1"/>
</dbReference>
<dbReference type="PANTHER" id="PTHR22379">
    <property type="entry name" value="RIKEN CDNA 4930407I10 GENE"/>
    <property type="match status" value="1"/>
</dbReference>
<evidence type="ECO:0000313" key="2">
    <source>
        <dbReference type="Ensembl" id="ENSMMSP00000032464.1"/>
    </source>
</evidence>
<dbReference type="Ensembl" id="ENSMMST00000035641.1">
    <property type="protein sequence ID" value="ENSMMSP00000032464.1"/>
    <property type="gene ID" value="ENSMMSG00000024007.1"/>
</dbReference>
<dbReference type="GeneTree" id="ENSGT00900000141218"/>
<feature type="region of interest" description="Disordered" evidence="1">
    <location>
        <begin position="225"/>
        <end position="245"/>
    </location>
</feature>
<dbReference type="PANTHER" id="PTHR22379:SF1">
    <property type="entry name" value="RIKEN CDNA 4930407I10 GENE"/>
    <property type="match status" value="1"/>
</dbReference>
<evidence type="ECO:0000256" key="1">
    <source>
        <dbReference type="SAM" id="MobiDB-lite"/>
    </source>
</evidence>
<reference evidence="2" key="1">
    <citation type="submission" date="2025-08" db="UniProtKB">
        <authorList>
            <consortium name="Ensembl"/>
        </authorList>
    </citation>
    <scope>IDENTIFICATION</scope>
</reference>
<feature type="compositionally biased region" description="Polar residues" evidence="1">
    <location>
        <begin position="231"/>
        <end position="245"/>
    </location>
</feature>
<name>A0A8C6G1S7_MOSMO</name>
<organism evidence="2 3">
    <name type="scientific">Moschus moschiferus</name>
    <name type="common">Siberian musk deer</name>
    <name type="synonym">Moschus sibiricus</name>
    <dbReference type="NCBI Taxonomy" id="68415"/>
    <lineage>
        <taxon>Eukaryota</taxon>
        <taxon>Metazoa</taxon>
        <taxon>Chordata</taxon>
        <taxon>Craniata</taxon>
        <taxon>Vertebrata</taxon>
        <taxon>Euteleostomi</taxon>
        <taxon>Mammalia</taxon>
        <taxon>Eutheria</taxon>
        <taxon>Laurasiatheria</taxon>
        <taxon>Artiodactyla</taxon>
        <taxon>Ruminantia</taxon>
        <taxon>Pecora</taxon>
        <taxon>Moschidae</taxon>
        <taxon>Moschus</taxon>
    </lineage>
</organism>
<dbReference type="InterPro" id="IPR031715">
    <property type="entry name" value="DUF4727"/>
</dbReference>
<protein>
    <submittedName>
        <fullName evidence="2">Uncharacterized protein</fullName>
    </submittedName>
</protein>
<proteinExistence type="predicted"/>
<keyword evidence="3" id="KW-1185">Reference proteome</keyword>
<dbReference type="Proteomes" id="UP000694544">
    <property type="component" value="Unplaced"/>
</dbReference>
<accession>A0A8C6G1S7</accession>